<reference evidence="1" key="1">
    <citation type="submission" date="2024-07" db="EMBL/GenBank/DDBJ databases">
        <title>Complete genome sequence of Verrucomicrobiaceae bacterium NT6N.</title>
        <authorList>
            <person name="Huang C."/>
            <person name="Takami H."/>
            <person name="Hamasaki K."/>
        </authorList>
    </citation>
    <scope>NUCLEOTIDE SEQUENCE</scope>
    <source>
        <strain evidence="1">NT6N</strain>
    </source>
</reference>
<dbReference type="GO" id="GO:0016837">
    <property type="term" value="F:carbon-oxygen lyase activity, acting on polysaccharides"/>
    <property type="evidence" value="ECO:0007669"/>
    <property type="project" value="UniProtKB-ARBA"/>
</dbReference>
<dbReference type="AlphaFoldDB" id="A0AAT9FMD1"/>
<dbReference type="GO" id="GO:0030246">
    <property type="term" value="F:carbohydrate binding"/>
    <property type="evidence" value="ECO:0007669"/>
    <property type="project" value="InterPro"/>
</dbReference>
<dbReference type="Gene3D" id="1.50.10.100">
    <property type="entry name" value="Chondroitin AC/alginate lyase"/>
    <property type="match status" value="1"/>
</dbReference>
<protein>
    <recommendedName>
        <fullName evidence="2">Chondroitin AC lyase</fullName>
    </recommendedName>
</protein>
<organism evidence="1">
    <name type="scientific">Oceaniferula spumae</name>
    <dbReference type="NCBI Taxonomy" id="2979115"/>
    <lineage>
        <taxon>Bacteria</taxon>
        <taxon>Pseudomonadati</taxon>
        <taxon>Verrucomicrobiota</taxon>
        <taxon>Verrucomicrobiia</taxon>
        <taxon>Verrucomicrobiales</taxon>
        <taxon>Verrucomicrobiaceae</taxon>
        <taxon>Oceaniferula</taxon>
    </lineage>
</organism>
<accession>A0AAT9FMD1</accession>
<sequence length="699" mass="78461">MATATFGKLQHQVTRVAATLQPYFASWEKDPELQLEVLAARAELLQYFSCTTYNRSVFGEGHHGTNDIYSGGHNLMQAWWEVAGVLDSPYINDAAVTQMDTHFRYSADLQDSLTSDGSFTFHNVNGRQLHMTGYGVDWFRGVMRAPRKRMDSPWGMTREQYRRLTRYVEAFEWIFYKGRMSFQTAGRHNSGRGTNGVVKGFANTLLGVPEELQFPETRAALKALVKRIDEKGQNSIQGHRYFYKNLFTVHRREDWFIETKMISHLSGGPETFGGRYTFNLLFGDDTHFLRRSGTEYDVLHTFNANGPLINVRPNSGTPSMFWYRTLPGVTGLDNESAWLGGYRAGAGPAAGGISDGKIGNSGSSYINKDTCISAWKLYGFTEQGMMVLNAAINFTHCHKMSRNTPEASVRMRTSLNQAEWRDEVVVYMQNGEKKVYPAPKDGGKDLSLHLPLDQRYFVTHDGIGYLVMPTGQEMGDTLWKLDPKDPLAVANPGLKMEKGRGFLDLRLSTRDVLTPAPGTPDKLEKVEALVKSGKLKNRTVKVFHLSIDHGRRPVNGRCAYEIFMDAATVDVAKVLKEPAMEILSATADVVAMRDKRTGVLHALFGKAGELKDPASGKLLMKSQATLSAMWKPEGKRLFVQCPKAAVHYRGYNLMLKVAKPTLYPALTGFEKERALEIPLPGTKDPDDRFKGRFWEVEVK</sequence>
<proteinExistence type="predicted"/>
<dbReference type="GO" id="GO:0005576">
    <property type="term" value="C:extracellular region"/>
    <property type="evidence" value="ECO:0007669"/>
    <property type="project" value="InterPro"/>
</dbReference>
<dbReference type="SUPFAM" id="SSF74650">
    <property type="entry name" value="Galactose mutarotase-like"/>
    <property type="match status" value="1"/>
</dbReference>
<dbReference type="KEGG" id="osu:NT6N_21530"/>
<dbReference type="GO" id="GO:0005975">
    <property type="term" value="P:carbohydrate metabolic process"/>
    <property type="evidence" value="ECO:0007669"/>
    <property type="project" value="InterPro"/>
</dbReference>
<dbReference type="InterPro" id="IPR008929">
    <property type="entry name" value="Chondroitin_lyas"/>
</dbReference>
<dbReference type="EMBL" id="AP026866">
    <property type="protein sequence ID" value="BDS07113.1"/>
    <property type="molecule type" value="Genomic_DNA"/>
</dbReference>
<evidence type="ECO:0008006" key="2">
    <source>
        <dbReference type="Google" id="ProtNLM"/>
    </source>
</evidence>
<dbReference type="InterPro" id="IPR014718">
    <property type="entry name" value="GH-type_carb-bd"/>
</dbReference>
<dbReference type="Gene3D" id="2.70.98.10">
    <property type="match status" value="1"/>
</dbReference>
<gene>
    <name evidence="1" type="ORF">NT6N_21530</name>
</gene>
<evidence type="ECO:0000313" key="1">
    <source>
        <dbReference type="EMBL" id="BDS07113.1"/>
    </source>
</evidence>
<name>A0AAT9FMD1_9BACT</name>
<dbReference type="InterPro" id="IPR011013">
    <property type="entry name" value="Gal_mutarotase_sf_dom"/>
</dbReference>
<dbReference type="SUPFAM" id="SSF48230">
    <property type="entry name" value="Chondroitin AC/alginate lyase"/>
    <property type="match status" value="1"/>
</dbReference>